<organism evidence="1 2">
    <name type="scientific">Trichophyton rubrum (strain ATCC MYA-4607 / CBS 118892)</name>
    <name type="common">Athlete's foot fungus</name>
    <dbReference type="NCBI Taxonomy" id="559305"/>
    <lineage>
        <taxon>Eukaryota</taxon>
        <taxon>Fungi</taxon>
        <taxon>Dikarya</taxon>
        <taxon>Ascomycota</taxon>
        <taxon>Pezizomycotina</taxon>
        <taxon>Eurotiomycetes</taxon>
        <taxon>Eurotiomycetidae</taxon>
        <taxon>Onygenales</taxon>
        <taxon>Arthrodermataceae</taxon>
        <taxon>Trichophyton</taxon>
    </lineage>
</organism>
<dbReference type="VEuPathDB" id="FungiDB:TERG_11743"/>
<dbReference type="EMBL" id="GG700649">
    <property type="protein sequence ID" value="KFL60666.1"/>
    <property type="molecule type" value="Genomic_DNA"/>
</dbReference>
<protein>
    <submittedName>
        <fullName evidence="1">Uncharacterized protein</fullName>
    </submittedName>
</protein>
<dbReference type="Proteomes" id="UP000008864">
    <property type="component" value="Unassembled WGS sequence"/>
</dbReference>
<evidence type="ECO:0000313" key="2">
    <source>
        <dbReference type="Proteomes" id="UP000008864"/>
    </source>
</evidence>
<dbReference type="HOGENOM" id="CLU_2198871_0_0_1"/>
<keyword evidence="2" id="KW-1185">Reference proteome</keyword>
<dbReference type="InParanoid" id="A0A080WEP9"/>
<dbReference type="RefSeq" id="XP_047605482.1">
    <property type="nucleotide sequence ID" value="XM_047750808.1"/>
</dbReference>
<accession>A0A080WEP9</accession>
<evidence type="ECO:0000313" key="1">
    <source>
        <dbReference type="EMBL" id="KFL60666.1"/>
    </source>
</evidence>
<sequence>MASPLLDYILIVYTQHSVLHGSNDAYILFILFPFSNEGRQLVREKLSQVLCLAWILTQLVQLPFSRANRLRDVQCLPVSLTHRLAAKELPASNMVLIVYLCLFSLEIW</sequence>
<dbReference type="AlphaFoldDB" id="A0A080WEP9"/>
<gene>
    <name evidence="1" type="ORF">TERG_11743</name>
</gene>
<reference evidence="2" key="1">
    <citation type="journal article" date="2012" name="MBio">
        <title>Comparative genome analysis of Trichophyton rubrum and related dermatophytes reveals candidate genes involved in infection.</title>
        <authorList>
            <person name="Martinez D.A."/>
            <person name="Oliver B.G."/>
            <person name="Graeser Y."/>
            <person name="Goldberg J.M."/>
            <person name="Li W."/>
            <person name="Martinez-Rossi N.M."/>
            <person name="Monod M."/>
            <person name="Shelest E."/>
            <person name="Barton R.C."/>
            <person name="Birch E."/>
            <person name="Brakhage A.A."/>
            <person name="Chen Z."/>
            <person name="Gurr S.J."/>
            <person name="Heiman D."/>
            <person name="Heitman J."/>
            <person name="Kosti I."/>
            <person name="Rossi A."/>
            <person name="Saif S."/>
            <person name="Samalova M."/>
            <person name="Saunders C.W."/>
            <person name="Shea T."/>
            <person name="Summerbell R.C."/>
            <person name="Xu J."/>
            <person name="Young S."/>
            <person name="Zeng Q."/>
            <person name="Birren B.W."/>
            <person name="Cuomo C.A."/>
            <person name="White T.C."/>
        </authorList>
    </citation>
    <scope>NUCLEOTIDE SEQUENCE [LARGE SCALE GENOMIC DNA]</scope>
    <source>
        <strain evidence="2">ATCC MYA-4607 / CBS 118892</strain>
    </source>
</reference>
<dbReference type="GeneID" id="71777125"/>
<proteinExistence type="predicted"/>
<name>A0A080WEP9_TRIRC</name>